<gene>
    <name evidence="1" type="ORF">MM171A00921_0007</name>
</gene>
<dbReference type="SUPFAM" id="SSF55874">
    <property type="entry name" value="ATPase domain of HSP90 chaperone/DNA topoisomerase II/histidine kinase"/>
    <property type="match status" value="1"/>
</dbReference>
<proteinExistence type="predicted"/>
<organism evidence="1">
    <name type="scientific">viral metagenome</name>
    <dbReference type="NCBI Taxonomy" id="1070528"/>
    <lineage>
        <taxon>unclassified sequences</taxon>
        <taxon>metagenomes</taxon>
        <taxon>organismal metagenomes</taxon>
    </lineage>
</organism>
<dbReference type="InterPro" id="IPR036890">
    <property type="entry name" value="HATPase_C_sf"/>
</dbReference>
<dbReference type="Gene3D" id="3.30.565.10">
    <property type="entry name" value="Histidine kinase-like ATPase, C-terminal domain"/>
    <property type="match status" value="1"/>
</dbReference>
<sequence length="452" mass="51872">MVELENLIRPGAGRGLDFVILDDLRKRTGISISEILKFSIAEILANALDTDVTEIYVKVKKLGEFDEVTVGDNGSKQISLKEIKLILDFGNKASSKRGFLRVSRGYLGNALKCLFGYSYALAEARKLPPPEILIRSHESEYTISLKPDRVREVINSEIVTRETEDTGFNSFTLRFPISRYWSGEPIKEYENITNIIFATSIVNPTIKFVYNLWDIEGELGEPGDTPPLRKDTSILWYEPSQFKALFYDFVRASPETKLKDLISLFRGLTAKKIQREILQALTDHNHVSYGEDGVPFFPATPIETLSSDDILRLYHEMRSRSKPISKRSVPKVLGIVGEERFEKVKEQHGWKRLRYTVMKGRWKDRQKNLKASFPFLVELAVFDREEEDDQGLQIFQCVNFMASMEDIFSRLFNVEYRLGRVGITKEAPVTLMVHLVCPVLKWLNYGKSGLYE</sequence>
<name>A0A6M3M3D7_9ZZZZ</name>
<dbReference type="EMBL" id="MT143662">
    <property type="protein sequence ID" value="QJA99675.1"/>
    <property type="molecule type" value="Genomic_DNA"/>
</dbReference>
<accession>A0A6M3M3D7</accession>
<reference evidence="1" key="1">
    <citation type="submission" date="2020-03" db="EMBL/GenBank/DDBJ databases">
        <title>The deep terrestrial virosphere.</title>
        <authorList>
            <person name="Holmfeldt K."/>
            <person name="Nilsson E."/>
            <person name="Simone D."/>
            <person name="Lopez-Fernandez M."/>
            <person name="Wu X."/>
            <person name="de Brujin I."/>
            <person name="Lundin D."/>
            <person name="Andersson A."/>
            <person name="Bertilsson S."/>
            <person name="Dopson M."/>
        </authorList>
    </citation>
    <scope>NUCLEOTIDE SEQUENCE</scope>
    <source>
        <strain evidence="1">MM171A00921</strain>
    </source>
</reference>
<evidence type="ECO:0000313" key="1">
    <source>
        <dbReference type="EMBL" id="QJA99675.1"/>
    </source>
</evidence>
<protein>
    <submittedName>
        <fullName evidence="1">Putative GHKL domain containing protein</fullName>
    </submittedName>
</protein>
<dbReference type="AlphaFoldDB" id="A0A6M3M3D7"/>